<feature type="compositionally biased region" description="Basic and acidic residues" evidence="2">
    <location>
        <begin position="175"/>
        <end position="188"/>
    </location>
</feature>
<sequence length="269" mass="30596">MATRKRLSFSSDGDGDGDGDGDVSVSDIVKHYSMLAAAEEEEPKKEKKTKKRKRKSKLIWSEEDELTVLKGLIDHGAKNRDFDWEKFYSFAQGSVKANVSEKQMIRKIRKLKRNYLLHKKLIEQGNDPLFTRCSDSEAFGYASLLWTPNDVDDELQSKKGGEETMNADVNENGAEPEHAKECRTGGEESREEEEDDECCGVRDALETQVLKGLSDDQKKFHLEKMMKNIGNELRKELSDEWKELSAELVRLNIKKLRFTAKVAEAANDG</sequence>
<dbReference type="PANTHER" id="PTHR31662">
    <property type="entry name" value="BNAANNG10740D PROTEIN-RELATED"/>
    <property type="match status" value="1"/>
</dbReference>
<dbReference type="InterPro" id="IPR053932">
    <property type="entry name" value="GeBP-like_DBD"/>
</dbReference>
<protein>
    <recommendedName>
        <fullName evidence="3">Glabrous enhancer-binding protein-like DBD domain-containing protein</fullName>
    </recommendedName>
</protein>
<feature type="domain" description="Glabrous enhancer-binding protein-like DBD" evidence="3">
    <location>
        <begin position="58"/>
        <end position="146"/>
    </location>
</feature>
<organism evidence="4">
    <name type="scientific">Noccaea caerulescens</name>
    <name type="common">Alpine penny-cress</name>
    <name type="synonym">Thlaspi caerulescens</name>
    <dbReference type="NCBI Taxonomy" id="107243"/>
    <lineage>
        <taxon>Eukaryota</taxon>
        <taxon>Viridiplantae</taxon>
        <taxon>Streptophyta</taxon>
        <taxon>Embryophyta</taxon>
        <taxon>Tracheophyta</taxon>
        <taxon>Spermatophyta</taxon>
        <taxon>Magnoliopsida</taxon>
        <taxon>eudicotyledons</taxon>
        <taxon>Gunneridae</taxon>
        <taxon>Pentapetalae</taxon>
        <taxon>rosids</taxon>
        <taxon>malvids</taxon>
        <taxon>Brassicales</taxon>
        <taxon>Brassicaceae</taxon>
        <taxon>Coluteocarpeae</taxon>
        <taxon>Noccaea</taxon>
    </lineage>
</organism>
<comment type="similarity">
    <text evidence="1">Belongs to the GeBP family.</text>
</comment>
<proteinExistence type="inferred from homology"/>
<evidence type="ECO:0000259" key="3">
    <source>
        <dbReference type="Pfam" id="PF04504"/>
    </source>
</evidence>
<reference evidence="4" key="1">
    <citation type="submission" date="2016-07" db="EMBL/GenBank/DDBJ databases">
        <title>De novo transcriptome assembly of four accessions of the metal hyperaccumulator plant Noccaea caerulescens.</title>
        <authorList>
            <person name="Blande D."/>
            <person name="Halimaa P."/>
            <person name="Tervahauta A.I."/>
            <person name="Aarts M.G."/>
            <person name="Karenlampi S.O."/>
        </authorList>
    </citation>
    <scope>NUCLEOTIDE SEQUENCE</scope>
</reference>
<accession>A0A1J3H6M3</accession>
<feature type="region of interest" description="Disordered" evidence="2">
    <location>
        <begin position="1"/>
        <end position="56"/>
    </location>
</feature>
<dbReference type="Pfam" id="PF04504">
    <property type="entry name" value="GeBP-like_DBD"/>
    <property type="match status" value="1"/>
</dbReference>
<feature type="region of interest" description="Disordered" evidence="2">
    <location>
        <begin position="154"/>
        <end position="198"/>
    </location>
</feature>
<dbReference type="GO" id="GO:0005634">
    <property type="term" value="C:nucleus"/>
    <property type="evidence" value="ECO:0007669"/>
    <property type="project" value="TreeGrafter"/>
</dbReference>
<dbReference type="GO" id="GO:0006355">
    <property type="term" value="P:regulation of DNA-templated transcription"/>
    <property type="evidence" value="ECO:0007669"/>
    <property type="project" value="InterPro"/>
</dbReference>
<evidence type="ECO:0000256" key="1">
    <source>
        <dbReference type="ARBA" id="ARBA00010820"/>
    </source>
</evidence>
<evidence type="ECO:0000313" key="4">
    <source>
        <dbReference type="EMBL" id="JAU63955.1"/>
    </source>
</evidence>
<dbReference type="PANTHER" id="PTHR31662:SF49">
    <property type="entry name" value="GLABROUS1 ENHANCER-BINDING PROTEIN-RELATED"/>
    <property type="match status" value="1"/>
</dbReference>
<dbReference type="EMBL" id="GEVL01013386">
    <property type="protein sequence ID" value="JAU63955.1"/>
    <property type="molecule type" value="Transcribed_RNA"/>
</dbReference>
<dbReference type="AlphaFoldDB" id="A0A1J3H6M3"/>
<dbReference type="InterPro" id="IPR018247">
    <property type="entry name" value="EF_Hand_1_Ca_BS"/>
</dbReference>
<gene>
    <name evidence="4" type="ORF">LE_TR20773_c1_g1_i1_g.67098</name>
</gene>
<dbReference type="InterPro" id="IPR007592">
    <property type="entry name" value="GEBP"/>
</dbReference>
<evidence type="ECO:0000256" key="2">
    <source>
        <dbReference type="SAM" id="MobiDB-lite"/>
    </source>
</evidence>
<feature type="compositionally biased region" description="Acidic residues" evidence="2">
    <location>
        <begin position="189"/>
        <end position="198"/>
    </location>
</feature>
<feature type="compositionally biased region" description="Basic residues" evidence="2">
    <location>
        <begin position="46"/>
        <end position="56"/>
    </location>
</feature>
<dbReference type="PROSITE" id="PS00018">
    <property type="entry name" value="EF_HAND_1"/>
    <property type="match status" value="1"/>
</dbReference>
<name>A0A1J3H6M3_NOCCA</name>